<proteinExistence type="inferred from homology"/>
<accession>A0A6C0ARM9</accession>
<dbReference type="AlphaFoldDB" id="A0A6C0ARM9"/>
<keyword evidence="4" id="KW-0799">Topoisomerase</keyword>
<evidence type="ECO:0000313" key="10">
    <source>
        <dbReference type="EMBL" id="QHS82133.1"/>
    </source>
</evidence>
<comment type="catalytic activity">
    <reaction evidence="1">
        <text>ATP-independent breakage of single-stranded DNA, followed by passage and rejoining.</text>
        <dbReference type="EC" id="5.6.2.1"/>
    </reaction>
</comment>
<organism evidence="10">
    <name type="scientific">viral metagenome</name>
    <dbReference type="NCBI Taxonomy" id="1070528"/>
    <lineage>
        <taxon>unclassified sequences</taxon>
        <taxon>metagenomes</taxon>
        <taxon>organismal metagenomes</taxon>
    </lineage>
</organism>
<dbReference type="PANTHER" id="PTHR42785:SF1">
    <property type="entry name" value="DNA TOPOISOMERASE"/>
    <property type="match status" value="1"/>
</dbReference>
<dbReference type="SMART" id="SM00437">
    <property type="entry name" value="TOP1Ac"/>
    <property type="match status" value="1"/>
</dbReference>
<dbReference type="Gene3D" id="3.40.50.140">
    <property type="match status" value="1"/>
</dbReference>
<dbReference type="InterPro" id="IPR006171">
    <property type="entry name" value="TOPRIM_dom"/>
</dbReference>
<name>A0A6C0ARM9_9ZZZZ</name>
<dbReference type="PROSITE" id="PS50880">
    <property type="entry name" value="TOPRIM"/>
    <property type="match status" value="1"/>
</dbReference>
<dbReference type="Gene3D" id="2.70.20.10">
    <property type="entry name" value="Topoisomerase I, domain 3"/>
    <property type="match status" value="1"/>
</dbReference>
<dbReference type="InterPro" id="IPR013826">
    <property type="entry name" value="Topo_IA_cen_sub3"/>
</dbReference>
<dbReference type="GO" id="GO:0003917">
    <property type="term" value="F:DNA topoisomerase type I (single strand cut, ATP-independent) activity"/>
    <property type="evidence" value="ECO:0007669"/>
    <property type="project" value="UniProtKB-EC"/>
</dbReference>
<dbReference type="PANTHER" id="PTHR42785">
    <property type="entry name" value="DNA TOPOISOMERASE, TYPE IA, CORE"/>
    <property type="match status" value="1"/>
</dbReference>
<evidence type="ECO:0000259" key="8">
    <source>
        <dbReference type="PROSITE" id="PS50880"/>
    </source>
</evidence>
<sequence>MPKKYTSTTTLIIVESPAKCKKIEEYLGPGYKCVATYGHLRTIQSLKNIEIENNFKPTYTIIDEPIKKKQIEFLRKEIKNAGEVILSSDKDREGEMISFSLIELFDLPLNTKRITFNEITETAIREAIINPRTIDMKMVHAQQARQILDILVGFKISPILWKCIVKGKENSLSAGRCQSPALRLIYDNEKDIKEAKERKVYNVIGYFTNLNLPFDLHPEGKYENEEDMTDFLDGSIAFQHIYTCDKPIKVFKKPPEPFTTSRLQQVSSNELHYSPKETMRICQKLYEGGYITYMRTDSKVYSKDFIETVKEYIKRTYNGEKYINENIDSITSGIKLNKPDKPDKPDKSKKSICKKENMNAQDAHESIRPTDISLCELPETLDSKERRMYKLIWETTLESCMASASFYSVTANITAFQNNKFTYKSEQVDFPGWKIVSKKYLNEIKRENKDYQYLQIIKQNEIIPYKKIVSRVTLKGSKLHYTEARLVQLLEEKGIGRPSTFSFLLDKIQERGYVKKEDIKGKEILCNDYELENGEIFEIETKREFGNEKDKLVIQPLGVIVMDFLEKYFNELFDYNYTSKMEETLDKIAKDETIWYEICEQCNKQIDTLIEAMGAQGKLEIKLDENNTYLVGKYGPVIKCVEEVDGKEKVHFKTIKKDIDISKLEKGEYELEEIIDIKKSEAKSSYILGQYEGKDVILKKGKFGLYISWGTNSKTLKELGNRPIENITFDEIKKYLEEGSNIIREINSSISIRKGSKGDYIFYKNGRMKKPQFYDIKGFTMEVKKDYKICEINILKSWIMEKYNI</sequence>
<evidence type="ECO:0000256" key="2">
    <source>
        <dbReference type="ARBA" id="ARBA00009446"/>
    </source>
</evidence>
<protein>
    <recommendedName>
        <fullName evidence="3">DNA topoisomerase</fullName>
        <ecNumber evidence="3">5.6.2.1</ecNumber>
    </recommendedName>
</protein>
<dbReference type="InterPro" id="IPR003602">
    <property type="entry name" value="Topo_IA_DNA-bd_dom"/>
</dbReference>
<evidence type="ECO:0000256" key="3">
    <source>
        <dbReference type="ARBA" id="ARBA00012891"/>
    </source>
</evidence>
<dbReference type="SMART" id="SM00493">
    <property type="entry name" value="TOPRIM"/>
    <property type="match status" value="1"/>
</dbReference>
<dbReference type="InterPro" id="IPR023406">
    <property type="entry name" value="Topo_IA_AS"/>
</dbReference>
<dbReference type="SMART" id="SM00436">
    <property type="entry name" value="TOP1Bc"/>
    <property type="match status" value="1"/>
</dbReference>
<dbReference type="InterPro" id="IPR023405">
    <property type="entry name" value="Topo_IA_core_domain"/>
</dbReference>
<dbReference type="Pfam" id="PF01751">
    <property type="entry name" value="Toprim"/>
    <property type="match status" value="1"/>
</dbReference>
<evidence type="ECO:0000256" key="5">
    <source>
        <dbReference type="ARBA" id="ARBA00023125"/>
    </source>
</evidence>
<dbReference type="SUPFAM" id="SSF56712">
    <property type="entry name" value="Prokaryotic type I DNA topoisomerase"/>
    <property type="match status" value="1"/>
</dbReference>
<feature type="compositionally biased region" description="Basic and acidic residues" evidence="7">
    <location>
        <begin position="337"/>
        <end position="364"/>
    </location>
</feature>
<dbReference type="Pfam" id="PF01131">
    <property type="entry name" value="Topoisom_bac"/>
    <property type="match status" value="1"/>
</dbReference>
<dbReference type="InterPro" id="IPR003601">
    <property type="entry name" value="Topo_IA_2"/>
</dbReference>
<dbReference type="PRINTS" id="PR00417">
    <property type="entry name" value="PRTPISMRASEI"/>
</dbReference>
<dbReference type="EMBL" id="MN740763">
    <property type="protein sequence ID" value="QHS82133.1"/>
    <property type="molecule type" value="Genomic_DNA"/>
</dbReference>
<dbReference type="PROSITE" id="PS52039">
    <property type="entry name" value="TOPO_IA_2"/>
    <property type="match status" value="1"/>
</dbReference>
<evidence type="ECO:0000259" key="9">
    <source>
        <dbReference type="PROSITE" id="PS52039"/>
    </source>
</evidence>
<dbReference type="GO" id="GO:0006265">
    <property type="term" value="P:DNA topological change"/>
    <property type="evidence" value="ECO:0007669"/>
    <property type="project" value="InterPro"/>
</dbReference>
<dbReference type="InterPro" id="IPR013824">
    <property type="entry name" value="Topo_IA_cen_sub1"/>
</dbReference>
<feature type="domain" description="Toprim" evidence="8">
    <location>
        <begin position="9"/>
        <end position="119"/>
    </location>
</feature>
<dbReference type="GO" id="GO:0003677">
    <property type="term" value="F:DNA binding"/>
    <property type="evidence" value="ECO:0007669"/>
    <property type="project" value="UniProtKB-KW"/>
</dbReference>
<dbReference type="InterPro" id="IPR013497">
    <property type="entry name" value="Topo_IA_cen"/>
</dbReference>
<comment type="similarity">
    <text evidence="2">Belongs to the type IA topoisomerase family.</text>
</comment>
<dbReference type="PROSITE" id="PS00396">
    <property type="entry name" value="TOPO_IA_1"/>
    <property type="match status" value="1"/>
</dbReference>
<evidence type="ECO:0000256" key="1">
    <source>
        <dbReference type="ARBA" id="ARBA00000213"/>
    </source>
</evidence>
<reference evidence="10" key="1">
    <citation type="journal article" date="2020" name="Nature">
        <title>Giant virus diversity and host interactions through global metagenomics.</title>
        <authorList>
            <person name="Schulz F."/>
            <person name="Roux S."/>
            <person name="Paez-Espino D."/>
            <person name="Jungbluth S."/>
            <person name="Walsh D.A."/>
            <person name="Denef V.J."/>
            <person name="McMahon K.D."/>
            <person name="Konstantinidis K.T."/>
            <person name="Eloe-Fadrosh E.A."/>
            <person name="Kyrpides N.C."/>
            <person name="Woyke T."/>
        </authorList>
    </citation>
    <scope>NUCLEOTIDE SEQUENCE</scope>
    <source>
        <strain evidence="10">GVMAG-S-1101165-79</strain>
    </source>
</reference>
<keyword evidence="5" id="KW-0238">DNA-binding</keyword>
<dbReference type="InterPro" id="IPR000380">
    <property type="entry name" value="Topo_IA"/>
</dbReference>
<dbReference type="Gene3D" id="1.10.290.10">
    <property type="entry name" value="Topoisomerase I, domain 4"/>
    <property type="match status" value="1"/>
</dbReference>
<dbReference type="EC" id="5.6.2.1" evidence="3"/>
<keyword evidence="6" id="KW-0413">Isomerase</keyword>
<evidence type="ECO:0000256" key="7">
    <source>
        <dbReference type="SAM" id="MobiDB-lite"/>
    </source>
</evidence>
<dbReference type="Gene3D" id="1.10.460.10">
    <property type="entry name" value="Topoisomerase I, domain 2"/>
    <property type="match status" value="2"/>
</dbReference>
<dbReference type="CDD" id="cd00186">
    <property type="entry name" value="TOP1Ac"/>
    <property type="match status" value="1"/>
</dbReference>
<feature type="domain" description="Topo IA-type catalytic" evidence="9">
    <location>
        <begin position="135"/>
        <end position="610"/>
    </location>
</feature>
<feature type="region of interest" description="Disordered" evidence="7">
    <location>
        <begin position="333"/>
        <end position="364"/>
    </location>
</feature>
<evidence type="ECO:0000256" key="4">
    <source>
        <dbReference type="ARBA" id="ARBA00023029"/>
    </source>
</evidence>
<evidence type="ECO:0000256" key="6">
    <source>
        <dbReference type="ARBA" id="ARBA00023235"/>
    </source>
</evidence>
<dbReference type="InterPro" id="IPR013825">
    <property type="entry name" value="Topo_IA_cen_sub2"/>
</dbReference>